<sequence>MFIYSYWRELCKTISLNCKTIHARDILNTSDDKWVLVKHDVETNVFKALELAKIEKEYGIKATYYVQADLVEPNHECLQEIQKLGHEIAYHYDVMDANKGSFHLAKLDFCNNLETFRKYGFDIKTVCPHGNPAILRNGWNSNKDFFRNDHISKYFPDILDIVVHLPSKLDSSYTYISDAGFGWKKIVNISDNDISNKGDIHLKSNCELKKIICSDSRVILSTHPHRWYRNKFKFLLNVCFFKFIKTLARIMLKTPVLKKIVSKYYYLSRRI</sequence>
<dbReference type="RefSeq" id="WP_040010388.1">
    <property type="nucleotide sequence ID" value="NZ_CP009574.1"/>
</dbReference>
<accession>A0A097ER04</accession>
<dbReference type="AlphaFoldDB" id="A0A097ER04"/>
<name>A0A097ER04_9GAMM</name>
<dbReference type="eggNOG" id="COG0726">
    <property type="taxonomic scope" value="Bacteria"/>
</dbReference>
<proteinExistence type="predicted"/>
<dbReference type="KEGG" id="frf:LO80_08540"/>
<gene>
    <name evidence="1" type="ORF">LO80_08540</name>
</gene>
<dbReference type="InterPro" id="IPR011330">
    <property type="entry name" value="Glyco_hydro/deAcase_b/a-brl"/>
</dbReference>
<dbReference type="Proteomes" id="UP000029672">
    <property type="component" value="Chromosome"/>
</dbReference>
<dbReference type="STRING" id="1547445.LO80_08540"/>
<dbReference type="OrthoDB" id="9788208at2"/>
<keyword evidence="2" id="KW-1185">Reference proteome</keyword>
<dbReference type="EMBL" id="CP009574">
    <property type="protein sequence ID" value="AIT10013.1"/>
    <property type="molecule type" value="Genomic_DNA"/>
</dbReference>
<dbReference type="GO" id="GO:0005975">
    <property type="term" value="P:carbohydrate metabolic process"/>
    <property type="evidence" value="ECO:0007669"/>
    <property type="project" value="InterPro"/>
</dbReference>
<dbReference type="Gene3D" id="3.20.20.370">
    <property type="entry name" value="Glycoside hydrolase/deacetylase"/>
    <property type="match status" value="1"/>
</dbReference>
<reference evidence="1 2" key="1">
    <citation type="submission" date="2014-10" db="EMBL/GenBank/DDBJ databases">
        <title>Whole genome sequence of Francisella endociliophora strain FSC1006, isolated from a laboratory culture of the marine ciliate Euplotes raikovi.</title>
        <authorList>
            <person name="Granberg M."/>
            <person name="Backman S."/>
            <person name="Lundmark E."/>
            <person name="Nilsson E."/>
            <person name="Karlsson E."/>
            <person name="Thelaus J."/>
            <person name="Ohrman C."/>
            <person name="Larkeryd A."/>
            <person name="Stenberg P."/>
        </authorList>
    </citation>
    <scope>NUCLEOTIDE SEQUENCE [LARGE SCALE GENOMIC DNA]</scope>
    <source>
        <strain evidence="1 2">FSC1006</strain>
    </source>
</reference>
<evidence type="ECO:0000313" key="2">
    <source>
        <dbReference type="Proteomes" id="UP000029672"/>
    </source>
</evidence>
<organism evidence="1 2">
    <name type="scientific">Candidatus Francisella endociliophora</name>
    <dbReference type="NCBI Taxonomy" id="653937"/>
    <lineage>
        <taxon>Bacteria</taxon>
        <taxon>Pseudomonadati</taxon>
        <taxon>Pseudomonadota</taxon>
        <taxon>Gammaproteobacteria</taxon>
        <taxon>Thiotrichales</taxon>
        <taxon>Francisellaceae</taxon>
        <taxon>Francisella</taxon>
    </lineage>
</organism>
<protein>
    <recommendedName>
        <fullName evidence="3">Polysaccharide deacetylase</fullName>
    </recommendedName>
</protein>
<evidence type="ECO:0008006" key="3">
    <source>
        <dbReference type="Google" id="ProtNLM"/>
    </source>
</evidence>
<dbReference type="HOGENOM" id="CLU_070520_0_0_6"/>
<dbReference type="SUPFAM" id="SSF88713">
    <property type="entry name" value="Glycoside hydrolase/deacetylase"/>
    <property type="match status" value="1"/>
</dbReference>
<evidence type="ECO:0000313" key="1">
    <source>
        <dbReference type="EMBL" id="AIT10013.1"/>
    </source>
</evidence>